<dbReference type="AlphaFoldDB" id="A0A484ATH2"/>
<accession>A0A484ATH2</accession>
<comment type="caution">
    <text evidence="1">The sequence shown here is derived from an EMBL/GenBank/DDBJ whole genome shotgun (WGS) entry which is preliminary data.</text>
</comment>
<evidence type="ECO:0000313" key="2">
    <source>
        <dbReference type="Proteomes" id="UP000295192"/>
    </source>
</evidence>
<name>A0A484ATH2_DRONA</name>
<evidence type="ECO:0000313" key="1">
    <source>
        <dbReference type="EMBL" id="TDG39714.1"/>
    </source>
</evidence>
<proteinExistence type="predicted"/>
<protein>
    <submittedName>
        <fullName evidence="1">Uncharacterized protein</fullName>
    </submittedName>
</protein>
<sequence length="44" mass="5309">MNTLSNLKLQFEFEFEIQLNKGKLQPELKYELALDEVVFEFESR</sequence>
<dbReference type="EMBL" id="LSRL02000852">
    <property type="protein sequence ID" value="TDG39714.1"/>
    <property type="molecule type" value="Genomic_DNA"/>
</dbReference>
<organism evidence="1 2">
    <name type="scientific">Drosophila navojoa</name>
    <name type="common">Fruit fly</name>
    <dbReference type="NCBI Taxonomy" id="7232"/>
    <lineage>
        <taxon>Eukaryota</taxon>
        <taxon>Metazoa</taxon>
        <taxon>Ecdysozoa</taxon>
        <taxon>Arthropoda</taxon>
        <taxon>Hexapoda</taxon>
        <taxon>Insecta</taxon>
        <taxon>Pterygota</taxon>
        <taxon>Neoptera</taxon>
        <taxon>Endopterygota</taxon>
        <taxon>Diptera</taxon>
        <taxon>Brachycera</taxon>
        <taxon>Muscomorpha</taxon>
        <taxon>Ephydroidea</taxon>
        <taxon>Drosophilidae</taxon>
        <taxon>Drosophila</taxon>
    </lineage>
</organism>
<reference evidence="1 2" key="1">
    <citation type="journal article" date="2019" name="J. Hered.">
        <title>An Improved Genome Assembly for Drosophila navojoa, the Basal Species in the mojavensis Cluster.</title>
        <authorList>
            <person name="Vanderlinde T."/>
            <person name="Dupim E.G."/>
            <person name="Nazario-Yepiz N.O."/>
            <person name="Carvalho A.B."/>
        </authorList>
    </citation>
    <scope>NUCLEOTIDE SEQUENCE [LARGE SCALE GENOMIC DNA]</scope>
    <source>
        <strain evidence="1">Navoj_Jal97</strain>
        <tissue evidence="1">Whole organism</tissue>
    </source>
</reference>
<keyword evidence="2" id="KW-1185">Reference proteome</keyword>
<feature type="non-terminal residue" evidence="1">
    <location>
        <position position="44"/>
    </location>
</feature>
<gene>
    <name evidence="1" type="ORF">AWZ03_013863</name>
</gene>
<dbReference type="Proteomes" id="UP000295192">
    <property type="component" value="Unassembled WGS sequence"/>
</dbReference>